<dbReference type="InterPro" id="IPR000914">
    <property type="entry name" value="SBP_5_dom"/>
</dbReference>
<dbReference type="Gene3D" id="3.40.190.10">
    <property type="entry name" value="Periplasmic binding protein-like II"/>
    <property type="match status" value="1"/>
</dbReference>
<feature type="domain" description="Solute-binding protein family 5" evidence="5">
    <location>
        <begin position="79"/>
        <end position="437"/>
    </location>
</feature>
<dbReference type="GO" id="GO:0042597">
    <property type="term" value="C:periplasmic space"/>
    <property type="evidence" value="ECO:0007669"/>
    <property type="project" value="UniProtKB-ARBA"/>
</dbReference>
<dbReference type="AlphaFoldDB" id="A0A4R8A112"/>
<keyword evidence="2" id="KW-0813">Transport</keyword>
<dbReference type="SUPFAM" id="SSF53850">
    <property type="entry name" value="Periplasmic binding protein-like II"/>
    <property type="match status" value="1"/>
</dbReference>
<organism evidence="6 7">
    <name type="scientific">Kribbella kalugense</name>
    <dbReference type="NCBI Taxonomy" id="2512221"/>
    <lineage>
        <taxon>Bacteria</taxon>
        <taxon>Bacillati</taxon>
        <taxon>Actinomycetota</taxon>
        <taxon>Actinomycetes</taxon>
        <taxon>Propionibacteriales</taxon>
        <taxon>Kribbellaceae</taxon>
        <taxon>Kribbella</taxon>
    </lineage>
</organism>
<reference evidence="6 7" key="1">
    <citation type="submission" date="2019-03" db="EMBL/GenBank/DDBJ databases">
        <title>Genomic Encyclopedia of Type Strains, Phase III (KMG-III): the genomes of soil and plant-associated and newly described type strains.</title>
        <authorList>
            <person name="Whitman W."/>
        </authorList>
    </citation>
    <scope>NUCLEOTIDE SEQUENCE [LARGE SCALE GENOMIC DNA]</scope>
    <source>
        <strain evidence="6 7">VKM Ac-2570</strain>
    </source>
</reference>
<dbReference type="RefSeq" id="WP_202874511.1">
    <property type="nucleotide sequence ID" value="NZ_SODF01000001.1"/>
</dbReference>
<accession>A0A4R8A112</accession>
<dbReference type="Proteomes" id="UP000295447">
    <property type="component" value="Unassembled WGS sequence"/>
</dbReference>
<dbReference type="Gene3D" id="3.10.105.10">
    <property type="entry name" value="Dipeptide-binding Protein, Domain 3"/>
    <property type="match status" value="1"/>
</dbReference>
<protein>
    <submittedName>
        <fullName evidence="6">Peptide/nickel transport system substrate-binding protein</fullName>
    </submittedName>
</protein>
<name>A0A4R8A112_9ACTN</name>
<dbReference type="InterPro" id="IPR039424">
    <property type="entry name" value="SBP_5"/>
</dbReference>
<keyword evidence="7" id="KW-1185">Reference proteome</keyword>
<evidence type="ECO:0000259" key="5">
    <source>
        <dbReference type="Pfam" id="PF00496"/>
    </source>
</evidence>
<dbReference type="PROSITE" id="PS51257">
    <property type="entry name" value="PROKAR_LIPOPROTEIN"/>
    <property type="match status" value="1"/>
</dbReference>
<comment type="similarity">
    <text evidence="1">Belongs to the bacterial solute-binding protein 5 family.</text>
</comment>
<dbReference type="PIRSF" id="PIRSF002741">
    <property type="entry name" value="MppA"/>
    <property type="match status" value="1"/>
</dbReference>
<evidence type="ECO:0000313" key="7">
    <source>
        <dbReference type="Proteomes" id="UP000295447"/>
    </source>
</evidence>
<dbReference type="GO" id="GO:0015833">
    <property type="term" value="P:peptide transport"/>
    <property type="evidence" value="ECO:0007669"/>
    <property type="project" value="TreeGrafter"/>
</dbReference>
<comment type="caution">
    <text evidence="6">The sequence shown here is derived from an EMBL/GenBank/DDBJ whole genome shotgun (WGS) entry which is preliminary data.</text>
</comment>
<evidence type="ECO:0000256" key="1">
    <source>
        <dbReference type="ARBA" id="ARBA00005695"/>
    </source>
</evidence>
<evidence type="ECO:0000256" key="2">
    <source>
        <dbReference type="ARBA" id="ARBA00022448"/>
    </source>
</evidence>
<evidence type="ECO:0000313" key="6">
    <source>
        <dbReference type="EMBL" id="TDW24187.1"/>
    </source>
</evidence>
<keyword evidence="3 4" id="KW-0732">Signal</keyword>
<dbReference type="Pfam" id="PF00496">
    <property type="entry name" value="SBP_bac_5"/>
    <property type="match status" value="1"/>
</dbReference>
<dbReference type="EMBL" id="SODF01000001">
    <property type="protein sequence ID" value="TDW24187.1"/>
    <property type="molecule type" value="Genomic_DNA"/>
</dbReference>
<evidence type="ECO:0000256" key="3">
    <source>
        <dbReference type="ARBA" id="ARBA00022729"/>
    </source>
</evidence>
<dbReference type="CDD" id="cd08492">
    <property type="entry name" value="PBP2_NikA_DppA_OppA_like_15"/>
    <property type="match status" value="1"/>
</dbReference>
<feature type="chain" id="PRO_5020394579" evidence="4">
    <location>
        <begin position="27"/>
        <end position="525"/>
    </location>
</feature>
<dbReference type="InterPro" id="IPR030678">
    <property type="entry name" value="Peptide/Ni-bd"/>
</dbReference>
<proteinExistence type="inferred from homology"/>
<gene>
    <name evidence="6" type="ORF">EV650_3055</name>
</gene>
<sequence length="525" mass="55958">MPFRPIQRLTALTASLTLLTACTANHAPDAGSQQPRSGGTLRFGLDYAPTCLDPQLVTGATPNLGLLDTLTAQDPLSGKIVAWLASSWQIDGTATTFTFHLRDGVTFSDGTPLNAAIVKTNYDKIVALGAKAGYGSQLLAGYRDATTPDERTLVVRFARPNAQFLQATSDPALGVVAAATLAKTPDQRCQGAIVGSGPFVLRSYRPNQEVVVVGGREGYDWAPASATHHGQAYLDKIDVTFVPESGTRTGSLASGQVDVIGNVLPQDEPRFDGNGFHVLSRIEAGIVLGLIVNENRPLLQDQKVRTALLKGINRGQIVKTSLTSRYKPATSVLSSTTPYYTDLSAELAYDPDGASALLEQDGWKVGADGIREKDGRKLTIDVIFGAVRSLELVQQQLRDIGVDLKLRQLDLPSLGSALSSDGYDLFLRDANRADPDVLRTLFSSTRIGAQNIADPELQNALDAQAATADAAKRAALVAEAQRQLVQHGHYLPINEKPTVVAAAATVHGLAFTAGATLTFYDTWLS</sequence>
<dbReference type="PANTHER" id="PTHR30290">
    <property type="entry name" value="PERIPLASMIC BINDING COMPONENT OF ABC TRANSPORTER"/>
    <property type="match status" value="1"/>
</dbReference>
<feature type="signal peptide" evidence="4">
    <location>
        <begin position="1"/>
        <end position="26"/>
    </location>
</feature>
<dbReference type="GO" id="GO:1904680">
    <property type="term" value="F:peptide transmembrane transporter activity"/>
    <property type="evidence" value="ECO:0007669"/>
    <property type="project" value="TreeGrafter"/>
</dbReference>
<dbReference type="GO" id="GO:0043190">
    <property type="term" value="C:ATP-binding cassette (ABC) transporter complex"/>
    <property type="evidence" value="ECO:0007669"/>
    <property type="project" value="InterPro"/>
</dbReference>
<dbReference type="PANTHER" id="PTHR30290:SF9">
    <property type="entry name" value="OLIGOPEPTIDE-BINDING PROTEIN APPA"/>
    <property type="match status" value="1"/>
</dbReference>
<evidence type="ECO:0000256" key="4">
    <source>
        <dbReference type="SAM" id="SignalP"/>
    </source>
</evidence>